<comment type="caution">
    <text evidence="9">The sequence shown here is derived from an EMBL/GenBank/DDBJ whole genome shotgun (WGS) entry which is preliminary data.</text>
</comment>
<organism evidence="9 10">
    <name type="scientific">Thalassobaculum litoreum DSM 18839</name>
    <dbReference type="NCBI Taxonomy" id="1123362"/>
    <lineage>
        <taxon>Bacteria</taxon>
        <taxon>Pseudomonadati</taxon>
        <taxon>Pseudomonadota</taxon>
        <taxon>Alphaproteobacteria</taxon>
        <taxon>Rhodospirillales</taxon>
        <taxon>Thalassobaculaceae</taxon>
        <taxon>Thalassobaculum</taxon>
    </lineage>
</organism>
<keyword evidence="5" id="KW-0677">Repeat</keyword>
<evidence type="ECO:0000256" key="4">
    <source>
        <dbReference type="ARBA" id="ARBA00022656"/>
    </source>
</evidence>
<proteinExistence type="predicted"/>
<dbReference type="GO" id="GO:0005509">
    <property type="term" value="F:calcium ion binding"/>
    <property type="evidence" value="ECO:0007669"/>
    <property type="project" value="InterPro"/>
</dbReference>
<dbReference type="GO" id="GO:0005576">
    <property type="term" value="C:extracellular region"/>
    <property type="evidence" value="ECO:0007669"/>
    <property type="project" value="UniProtKB-SubCell"/>
</dbReference>
<dbReference type="PANTHER" id="PTHR38340:SF1">
    <property type="entry name" value="S-LAYER PROTEIN"/>
    <property type="match status" value="1"/>
</dbReference>
<reference evidence="9 10" key="1">
    <citation type="submission" date="2016-10" db="EMBL/GenBank/DDBJ databases">
        <authorList>
            <person name="Varghese N."/>
            <person name="Submissions S."/>
        </authorList>
    </citation>
    <scope>NUCLEOTIDE SEQUENCE [LARGE SCALE GENOMIC DNA]</scope>
    <source>
        <strain evidence="9 10">DSM 18839</strain>
    </source>
</reference>
<evidence type="ECO:0000256" key="6">
    <source>
        <dbReference type="ARBA" id="ARBA00023026"/>
    </source>
</evidence>
<evidence type="ECO:0000256" key="7">
    <source>
        <dbReference type="ARBA" id="ARBA00023136"/>
    </source>
</evidence>
<evidence type="ECO:0000256" key="2">
    <source>
        <dbReference type="ARBA" id="ARBA00004613"/>
    </source>
</evidence>
<dbReference type="PRINTS" id="PR01488">
    <property type="entry name" value="RTXTOXINA"/>
</dbReference>
<dbReference type="InterPro" id="IPR001343">
    <property type="entry name" value="Hemolysn_Ca-bd"/>
</dbReference>
<dbReference type="PRINTS" id="PR00313">
    <property type="entry name" value="CABNDNGRPT"/>
</dbReference>
<dbReference type="InterPro" id="IPR011049">
    <property type="entry name" value="Serralysin-like_metalloprot_C"/>
</dbReference>
<evidence type="ECO:0000313" key="9">
    <source>
        <dbReference type="EMBL" id="SDG56430.1"/>
    </source>
</evidence>
<evidence type="ECO:0000256" key="5">
    <source>
        <dbReference type="ARBA" id="ARBA00022737"/>
    </source>
</evidence>
<keyword evidence="3" id="KW-0964">Secreted</keyword>
<dbReference type="InterPro" id="IPR050557">
    <property type="entry name" value="RTX_toxin/Mannuronan_C5-epim"/>
</dbReference>
<accession>A0A8G2BML0</accession>
<evidence type="ECO:0000256" key="1">
    <source>
        <dbReference type="ARBA" id="ARBA00004370"/>
    </source>
</evidence>
<gene>
    <name evidence="9" type="ORF">SAMN05660686_04867</name>
</gene>
<keyword evidence="10" id="KW-1185">Reference proteome</keyword>
<keyword evidence="7" id="KW-0472">Membrane</keyword>
<dbReference type="InterPro" id="IPR018511">
    <property type="entry name" value="Hemolysin-typ_Ca-bd_CS"/>
</dbReference>
<dbReference type="GO" id="GO:0016020">
    <property type="term" value="C:membrane"/>
    <property type="evidence" value="ECO:0007669"/>
    <property type="project" value="UniProtKB-SubCell"/>
</dbReference>
<keyword evidence="4" id="KW-0800">Toxin</keyword>
<dbReference type="SUPFAM" id="SSF51120">
    <property type="entry name" value="beta-Roll"/>
    <property type="match status" value="1"/>
</dbReference>
<protein>
    <submittedName>
        <fullName evidence="9">Hemolysin-type calcium-binding repeat-containing protein</fullName>
    </submittedName>
</protein>
<evidence type="ECO:0000313" key="10">
    <source>
        <dbReference type="Proteomes" id="UP000198615"/>
    </source>
</evidence>
<dbReference type="InterPro" id="IPR036278">
    <property type="entry name" value="Sialidase_sf"/>
</dbReference>
<evidence type="ECO:0000256" key="8">
    <source>
        <dbReference type="SAM" id="MobiDB-lite"/>
    </source>
</evidence>
<dbReference type="PROSITE" id="PS00330">
    <property type="entry name" value="HEMOLYSIN_CALCIUM"/>
    <property type="match status" value="2"/>
</dbReference>
<dbReference type="InterPro" id="IPR003995">
    <property type="entry name" value="RTX_toxin_determinant-A"/>
</dbReference>
<feature type="region of interest" description="Disordered" evidence="8">
    <location>
        <begin position="872"/>
        <end position="949"/>
    </location>
</feature>
<dbReference type="EMBL" id="FNBW01000023">
    <property type="protein sequence ID" value="SDG56430.1"/>
    <property type="molecule type" value="Genomic_DNA"/>
</dbReference>
<feature type="compositionally biased region" description="Polar residues" evidence="8">
    <location>
        <begin position="918"/>
        <end position="947"/>
    </location>
</feature>
<evidence type="ECO:0000256" key="3">
    <source>
        <dbReference type="ARBA" id="ARBA00022525"/>
    </source>
</evidence>
<dbReference type="SUPFAM" id="SSF50939">
    <property type="entry name" value="Sialidases"/>
    <property type="match status" value="1"/>
</dbReference>
<dbReference type="Gene3D" id="2.150.10.10">
    <property type="entry name" value="Serralysin-like metalloprotease, C-terminal"/>
    <property type="match status" value="2"/>
</dbReference>
<dbReference type="GO" id="GO:0090729">
    <property type="term" value="F:toxin activity"/>
    <property type="evidence" value="ECO:0007669"/>
    <property type="project" value="UniProtKB-KW"/>
</dbReference>
<comment type="subcellular location">
    <subcellularLocation>
        <location evidence="1">Membrane</location>
    </subcellularLocation>
    <subcellularLocation>
        <location evidence="2">Secreted</location>
    </subcellularLocation>
</comment>
<dbReference type="Proteomes" id="UP000198615">
    <property type="component" value="Unassembled WGS sequence"/>
</dbReference>
<sequence length="1371" mass="137304">MFTENGGAVVIDSDVTVSDTELDALNGGDGNYDTATLTIQRSGGANASDVFGNSGLLGGLSQGSEFTYDSTVVGSVTTNSAGTLKLTFDSNATSAVVDNVLQNLTYANNSEGPPDSVALNWTFKDGSSETTGTNQATITITGVNDAPALDDTKSPVLSGVAEDAAAPTNGSTAGSTTVSDLIAGISDADSNPLQGMAVVAKNTSAGTLWYSTDGGSAWTEAPTVSTQSALLLESDARLYWQPNANVSGTVSDALTFRAWDRTAGSNGNTADTTTSGGTSAFSTSTDTVSITVSAVNDAPSLDNTQSLALTTVSKGAGAPSNGVTTDSTLVSALTGGISDVDSSDPKGIAITAVSDQITLWYSTDAGASWTEATGVELSNALLLNETARLYAQPGNDVGGIVSNALTFRAWDQTSGTNGTYAAAAITGGSLAFSNSTDTVSVTIGAVPQFTGLDGTAAFTEGNTAVVLDSNVTVAQTDLDALKGGEGNYTDASLTIARDGGANANDLFSISATGVTLDGTDLKSDGQKFGTFTQTNGTLTVSFTSDTATSNLVDTVLQGITYSNTAATPTGSATLKWTFNDGTSDATGTTQVTLTNATAASSTAGSFNTTTGANLTPKAVFDTAGETLTITAADHLIGSTAAGDDGSDTLSLVTGSNLTKLASLSGFENLKIASGGEVTMSTAQLTGFTGTIAGAGTETITLTNTGTVAGVTLTQIEKLATAADGAAQTVTLAADLANGRTLIAGDAAKDGFVVTGANGDQAITGSAGADTLAGGHGDDVLTGGAGNDVFTGSAGDFNADKITDFAVGDSIVVTGAADNKLAQSLDGKAAAGTLSLGAPYSLSLADISPASGTWKAVYDATATTTTITLVAPPAAPSTPTSPIVVTPTTPTTPGSDSSTTTSQTITNTGTTSGSAAIVENSNNNGNVVTATLPPSTSISSEGPSTAQSGDDALNSLVTAIDNRDSTAENDLIGGAQTFLTDLASTTTLDVRTIIPTTTSSSLSDPIVITGTSASGGSTQSEAFVIDMRSLPAGSNLQLDNIEFASIMGSATVTGGSGDNYAVGDDASQFISLGEGDDTLYGGDGDDTIGSAAGDDELFGDAGADRVLGGTGNDTLSGGVGDDILAGQAGDDILVGGVGRDVGRFDEAYESSLARVDRSDGRIAPASDIVQGVEILAFSDGRSVATVTESSFVTSFDEERYLAANADVAAAVGAGQFVSGRAHYEATGVLENRDGASSFAFDETFYLEIYTDVAAAVAAGQFASALQHFEAIGKSEGRTPSAMFDGDWYLAQNTDVLTAFAAGDIASAFDHYLTAGAAEGRAASRYFDTAKYLAANADVAEVGVNALEHYLTSGIEEGRTGYLIDDYQTWLFS</sequence>
<keyword evidence="6" id="KW-0843">Virulence</keyword>
<feature type="compositionally biased region" description="Low complexity" evidence="8">
    <location>
        <begin position="872"/>
        <end position="913"/>
    </location>
</feature>
<name>A0A8G2BML0_9PROT</name>
<dbReference type="PANTHER" id="PTHR38340">
    <property type="entry name" value="S-LAYER PROTEIN"/>
    <property type="match status" value="1"/>
</dbReference>
<dbReference type="Pfam" id="PF00353">
    <property type="entry name" value="HemolysinCabind"/>
    <property type="match status" value="3"/>
</dbReference>